<reference evidence="2" key="1">
    <citation type="journal article" date="2015" name="Nature">
        <title>Complex archaea that bridge the gap between prokaryotes and eukaryotes.</title>
        <authorList>
            <person name="Spang A."/>
            <person name="Saw J.H."/>
            <person name="Jorgensen S.L."/>
            <person name="Zaremba-Niedzwiedzka K."/>
            <person name="Martijn J."/>
            <person name="Lind A.E."/>
            <person name="van Eijk R."/>
            <person name="Schleper C."/>
            <person name="Guy L."/>
            <person name="Ettema T.J."/>
        </authorList>
    </citation>
    <scope>NUCLEOTIDE SEQUENCE</scope>
</reference>
<feature type="domain" description="Helix-turn-helix" evidence="1">
    <location>
        <begin position="10"/>
        <end position="60"/>
    </location>
</feature>
<evidence type="ECO:0000313" key="2">
    <source>
        <dbReference type="EMBL" id="KKN43831.1"/>
    </source>
</evidence>
<sequence>MSQVIEGEFYLTVDEAADRLGKSPETVRKWIRGNVRSMTGRLPARKMGFQYFIREVDVEAEAVRKEKGL</sequence>
<dbReference type="InterPro" id="IPR010093">
    <property type="entry name" value="SinI_DNA-bd"/>
</dbReference>
<accession>A0A0F9T4B0</accession>
<dbReference type="InterPro" id="IPR041657">
    <property type="entry name" value="HTH_17"/>
</dbReference>
<evidence type="ECO:0000259" key="1">
    <source>
        <dbReference type="Pfam" id="PF12728"/>
    </source>
</evidence>
<dbReference type="Pfam" id="PF12728">
    <property type="entry name" value="HTH_17"/>
    <property type="match status" value="1"/>
</dbReference>
<dbReference type="EMBL" id="LAZR01001485">
    <property type="protein sequence ID" value="KKN43831.1"/>
    <property type="molecule type" value="Genomic_DNA"/>
</dbReference>
<dbReference type="NCBIfam" id="TIGR01764">
    <property type="entry name" value="excise"/>
    <property type="match status" value="1"/>
</dbReference>
<dbReference type="SUPFAM" id="SSF46955">
    <property type="entry name" value="Putative DNA-binding domain"/>
    <property type="match status" value="1"/>
</dbReference>
<name>A0A0F9T4B0_9ZZZZ</name>
<dbReference type="InterPro" id="IPR009061">
    <property type="entry name" value="DNA-bd_dom_put_sf"/>
</dbReference>
<organism evidence="2">
    <name type="scientific">marine sediment metagenome</name>
    <dbReference type="NCBI Taxonomy" id="412755"/>
    <lineage>
        <taxon>unclassified sequences</taxon>
        <taxon>metagenomes</taxon>
        <taxon>ecological metagenomes</taxon>
    </lineage>
</organism>
<gene>
    <name evidence="2" type="ORF">LCGC14_0699230</name>
</gene>
<dbReference type="AlphaFoldDB" id="A0A0F9T4B0"/>
<comment type="caution">
    <text evidence="2">The sequence shown here is derived from an EMBL/GenBank/DDBJ whole genome shotgun (WGS) entry which is preliminary data.</text>
</comment>
<proteinExistence type="predicted"/>
<protein>
    <recommendedName>
        <fullName evidence="1">Helix-turn-helix domain-containing protein</fullName>
    </recommendedName>
</protein>
<dbReference type="GO" id="GO:0003677">
    <property type="term" value="F:DNA binding"/>
    <property type="evidence" value="ECO:0007669"/>
    <property type="project" value="InterPro"/>
</dbReference>